<dbReference type="EMBL" id="NMUH01007924">
    <property type="protein sequence ID" value="MQM18038.1"/>
    <property type="molecule type" value="Genomic_DNA"/>
</dbReference>
<keyword evidence="6" id="KW-1185">Reference proteome</keyword>
<comment type="caution">
    <text evidence="5">The sequence shown here is derived from an EMBL/GenBank/DDBJ whole genome shotgun (WGS) entry which is preliminary data.</text>
</comment>
<proteinExistence type="predicted"/>
<accession>A0A843XEW5</accession>
<gene>
    <name evidence="5" type="ORF">Taro_051019</name>
</gene>
<dbReference type="GO" id="GO:0016597">
    <property type="term" value="F:amino acid binding"/>
    <property type="evidence" value="ECO:0007669"/>
    <property type="project" value="UniProtKB-UniRule"/>
</dbReference>
<evidence type="ECO:0000256" key="3">
    <source>
        <dbReference type="SAM" id="MobiDB-lite"/>
    </source>
</evidence>
<dbReference type="AlphaFoldDB" id="A0A843XEW5"/>
<dbReference type="PROSITE" id="PS51671">
    <property type="entry name" value="ACT"/>
    <property type="match status" value="1"/>
</dbReference>
<evidence type="ECO:0000256" key="2">
    <source>
        <dbReference type="RuleBase" id="RU369043"/>
    </source>
</evidence>
<dbReference type="InterPro" id="IPR040217">
    <property type="entry name" value="ACR1-12"/>
</dbReference>
<dbReference type="SUPFAM" id="SSF55021">
    <property type="entry name" value="ACT-like"/>
    <property type="match status" value="1"/>
</dbReference>
<feature type="domain" description="ACT" evidence="4">
    <location>
        <begin position="139"/>
        <end position="216"/>
    </location>
</feature>
<dbReference type="InterPro" id="IPR002912">
    <property type="entry name" value="ACT_dom"/>
</dbReference>
<dbReference type="Gene3D" id="3.30.70.260">
    <property type="match status" value="1"/>
</dbReference>
<dbReference type="Proteomes" id="UP000652761">
    <property type="component" value="Unassembled WGS sequence"/>
</dbReference>
<evidence type="ECO:0000313" key="5">
    <source>
        <dbReference type="EMBL" id="MQM18038.1"/>
    </source>
</evidence>
<evidence type="ECO:0000256" key="1">
    <source>
        <dbReference type="ARBA" id="ARBA00022737"/>
    </source>
</evidence>
<feature type="region of interest" description="Disordered" evidence="3">
    <location>
        <begin position="1"/>
        <end position="20"/>
    </location>
</feature>
<evidence type="ECO:0000313" key="6">
    <source>
        <dbReference type="Proteomes" id="UP000652761"/>
    </source>
</evidence>
<protein>
    <recommendedName>
        <fullName evidence="2">ACT domain-containing protein ACR</fullName>
    </recommendedName>
    <alternativeName>
        <fullName evidence="2">Protein ACT DOMAIN REPEATS</fullName>
    </alternativeName>
</protein>
<dbReference type="InterPro" id="IPR045865">
    <property type="entry name" value="ACT-like_dom_sf"/>
</dbReference>
<dbReference type="GO" id="GO:0009535">
    <property type="term" value="C:chloroplast thylakoid membrane"/>
    <property type="evidence" value="ECO:0007669"/>
    <property type="project" value="TreeGrafter"/>
</dbReference>
<name>A0A843XEW5_COLES</name>
<dbReference type="PANTHER" id="PTHR31096:SF60">
    <property type="entry name" value="ACT DOMAIN-CONTAINING PROTEIN ACR12"/>
    <property type="match status" value="1"/>
</dbReference>
<evidence type="ECO:0000259" key="4">
    <source>
        <dbReference type="PROSITE" id="PS51671"/>
    </source>
</evidence>
<comment type="function">
    <text evidence="2">Binds amino acids.</text>
</comment>
<reference evidence="5" key="1">
    <citation type="submission" date="2017-07" db="EMBL/GenBank/DDBJ databases">
        <title>Taro Niue Genome Assembly and Annotation.</title>
        <authorList>
            <person name="Atibalentja N."/>
            <person name="Keating K."/>
            <person name="Fields C.J."/>
        </authorList>
    </citation>
    <scope>NUCLEOTIDE SEQUENCE</scope>
    <source>
        <strain evidence="5">Niue_2</strain>
        <tissue evidence="5">Leaf</tissue>
    </source>
</reference>
<dbReference type="OrthoDB" id="496180at2759"/>
<dbReference type="GO" id="GO:0009570">
    <property type="term" value="C:chloroplast stroma"/>
    <property type="evidence" value="ECO:0007669"/>
    <property type="project" value="TreeGrafter"/>
</dbReference>
<sequence>MSHTQCGTRTGVPPKGGQRLTPSAALFSLTHIRGLEEIPFSCTRPEGSPSRRTRLEGVLSSCTRLEGVPPFCAYKRQAGEDNRARIRFDPARVYHRRRHPATTSASIWLEDELVSKIVRIGIGSADSDRFWADRSDPGLLYIETADRPGLLLEIIKILADINVEVESAEIDTEGLVAKDKFHVSYRGAALNNSLSQVLTNCLRYTLRKPETDEDSY</sequence>
<dbReference type="PANTHER" id="PTHR31096">
    <property type="entry name" value="ACT DOMAIN-CONTAINING PROTEIN ACR4-RELATED"/>
    <property type="match status" value="1"/>
</dbReference>
<keyword evidence="1 2" id="KW-0677">Repeat</keyword>
<organism evidence="5 6">
    <name type="scientific">Colocasia esculenta</name>
    <name type="common">Wild taro</name>
    <name type="synonym">Arum esculentum</name>
    <dbReference type="NCBI Taxonomy" id="4460"/>
    <lineage>
        <taxon>Eukaryota</taxon>
        <taxon>Viridiplantae</taxon>
        <taxon>Streptophyta</taxon>
        <taxon>Embryophyta</taxon>
        <taxon>Tracheophyta</taxon>
        <taxon>Spermatophyta</taxon>
        <taxon>Magnoliopsida</taxon>
        <taxon>Liliopsida</taxon>
        <taxon>Araceae</taxon>
        <taxon>Aroideae</taxon>
        <taxon>Colocasieae</taxon>
        <taxon>Colocasia</taxon>
    </lineage>
</organism>